<gene>
    <name evidence="1" type="ORF">METZ01_LOCUS173511</name>
</gene>
<dbReference type="EMBL" id="UINC01032649">
    <property type="protein sequence ID" value="SVB20657.1"/>
    <property type="molecule type" value="Genomic_DNA"/>
</dbReference>
<dbReference type="AlphaFoldDB" id="A0A382C5G1"/>
<protein>
    <submittedName>
        <fullName evidence="1">Uncharacterized protein</fullName>
    </submittedName>
</protein>
<accession>A0A382C5G1</accession>
<proteinExistence type="predicted"/>
<sequence length="50" mass="5727">MKKKNQDLQTTKSNEKVKYVIKPLSESETLDLMIYGEDVIDIPITLSEAK</sequence>
<organism evidence="1">
    <name type="scientific">marine metagenome</name>
    <dbReference type="NCBI Taxonomy" id="408172"/>
    <lineage>
        <taxon>unclassified sequences</taxon>
        <taxon>metagenomes</taxon>
        <taxon>ecological metagenomes</taxon>
    </lineage>
</organism>
<name>A0A382C5G1_9ZZZZ</name>
<evidence type="ECO:0000313" key="1">
    <source>
        <dbReference type="EMBL" id="SVB20657.1"/>
    </source>
</evidence>
<reference evidence="1" key="1">
    <citation type="submission" date="2018-05" db="EMBL/GenBank/DDBJ databases">
        <authorList>
            <person name="Lanie J.A."/>
            <person name="Ng W.-L."/>
            <person name="Kazmierczak K.M."/>
            <person name="Andrzejewski T.M."/>
            <person name="Davidsen T.M."/>
            <person name="Wayne K.J."/>
            <person name="Tettelin H."/>
            <person name="Glass J.I."/>
            <person name="Rusch D."/>
            <person name="Podicherti R."/>
            <person name="Tsui H.-C.T."/>
            <person name="Winkler M.E."/>
        </authorList>
    </citation>
    <scope>NUCLEOTIDE SEQUENCE</scope>
</reference>